<protein>
    <submittedName>
        <fullName evidence="2">Putative cell wall binding repeat 2</fullName>
    </submittedName>
</protein>
<reference evidence="3" key="1">
    <citation type="submission" date="2016-12" db="EMBL/GenBank/DDBJ databases">
        <authorList>
            <person name="Varghese N."/>
            <person name="Submissions S."/>
        </authorList>
    </citation>
    <scope>NUCLEOTIDE SEQUENCE [LARGE SCALE GENOMIC DNA]</scope>
    <source>
        <strain evidence="3">DSM 11544</strain>
    </source>
</reference>
<dbReference type="Gene3D" id="3.40.50.12090">
    <property type="match status" value="2"/>
</dbReference>
<keyword evidence="3" id="KW-1185">Reference proteome</keyword>
<dbReference type="PANTHER" id="PTHR30032">
    <property type="entry name" value="N-ACETYLMURAMOYL-L-ALANINE AMIDASE-RELATED"/>
    <property type="match status" value="1"/>
</dbReference>
<dbReference type="AlphaFoldDB" id="A0A1M7U902"/>
<feature type="signal peptide" evidence="1">
    <location>
        <begin position="1"/>
        <end position="27"/>
    </location>
</feature>
<dbReference type="InterPro" id="IPR051922">
    <property type="entry name" value="Bact_Sporulation_Assoc"/>
</dbReference>
<feature type="chain" id="PRO_5012274851" evidence="1">
    <location>
        <begin position="28"/>
        <end position="1254"/>
    </location>
</feature>
<dbReference type="RefSeq" id="WP_072773551.1">
    <property type="nucleotide sequence ID" value="NZ_FRDN01000010.1"/>
</dbReference>
<gene>
    <name evidence="2" type="ORF">SAMN02745215_03218</name>
</gene>
<dbReference type="Proteomes" id="UP000184010">
    <property type="component" value="Unassembled WGS sequence"/>
</dbReference>
<dbReference type="STRING" id="1121395.SAMN02745215_03218"/>
<accession>A0A1M7U902</accession>
<keyword evidence="1" id="KW-0732">Signal</keyword>
<evidence type="ECO:0000313" key="2">
    <source>
        <dbReference type="EMBL" id="SHN79521.1"/>
    </source>
</evidence>
<sequence>MKKTKKALASLAIAGMVLSMAPISVFAADEDTRLAGADRYLTSIKIAEKAYASADTAVVAAGNPNNLVDALAAAPLAAQEDAPIYLTDKADMNDDVVKSMKALGVDKVIVVGAAASKAVVDELKAAGFTVEEVKGAGRVETAEAINAKLTAPAGTFVVGYDGVADAMSVASFAAANNYAIVVTNQNGMANGTVEADYIVGGTTRVKDIAGAKRLAGADRYDTNKQVIAELDFDFGKVYVGNGLTLADALVGSVLAAQTNSPIALTDGKTVKADIASNLDADSVIVALGGTAAVSNAVIDAVKNPPSDGVFAVDTVSAVAADVFAVNFTKAPADASKITFEVKQGTAPVTVSATWDGAKAALKKSSKFIAGTYTVVVKEGEKELANKEITVSEQKVAKIEITSSKLGVVSKTTDNETVQTGYATYKVLDQYGVDITNMALGQNVQFQTGVGSIEASKGLIKVTPSTGLNLLTFSGGVVITANDTTSGVSTTATLATSSQIGTLSDIVLTTLTNADGKELTAGDSTTVFYLGYEATDLSGNPTTNYELVKQGLIFQGGENSTNLTSSSPNVTAELVQDPKDSTKAAIRVTASDERTLVDQPVIITAMTWTGKNSQFNTTLKKQAEVYTFNLYAPAEAIASGESKEIPFVAYDQNNVQITKFSDLDGKVKLTGAYLDRNVDGTAVVKNDRVTNNTNSSIPAVISASVIETGKFSTITINIQKTVKADGLEFDSSVVKTNLQAGGASQKADFGYDKGGFTVKDQYGREIDMTTAAASDYKIRVKSDAPTVINATVTGGDADGNLTTGESQVVFTSGAAGSTTVRFELLDVNNKVVDSKSLTFSSVKDTDIKDYSIDELSKVVYGGTAKRADNNYTDQEKGWNASPKVYGKTSSGALVVLKGTPVVSAKSTSGDFYVYGGATGGAYDSVKVLATKPADLAKTGATGTISVTVKGADGYLYPVSTAIESSTAGPKAESVSVEVATEQPGVERDNDVVTLTADPASGRTIASLLGPTLAKFQADGSKGTQNVYFQAKDQYGKTASNLAYYSLLSEGTSLTKGSIVTVAANGEISGTFVPGDYITVSATTTTNLVKNVKIVFATTGTTPGDTTAPVVTGVEDGKTYSAAVTPASTDTDIATVVLTKGGTAVDGYALGTAISENGAYVLTVTDNAGNKTEISFTIDSESKVLTGDFQDVLGVKFVDVTLPAGVTAVDGVAKDGVAVTEGTGYTVEGSKLTIVDVTDANVITVTIGDDVYTVVK</sequence>
<name>A0A1M7U902_9FIRM</name>
<proteinExistence type="predicted"/>
<dbReference type="InterPro" id="IPR007253">
    <property type="entry name" value="Cell_wall-bd_2"/>
</dbReference>
<dbReference type="EMBL" id="FRDN01000010">
    <property type="protein sequence ID" value="SHN79521.1"/>
    <property type="molecule type" value="Genomic_DNA"/>
</dbReference>
<evidence type="ECO:0000256" key="1">
    <source>
        <dbReference type="SAM" id="SignalP"/>
    </source>
</evidence>
<dbReference type="PANTHER" id="PTHR30032:SF8">
    <property type="entry name" value="GERMINATION-SPECIFIC N-ACETYLMURAMOYL-L-ALANINE AMIDASE"/>
    <property type="match status" value="1"/>
</dbReference>
<organism evidence="2 3">
    <name type="scientific">Desulfitobacterium chlororespirans DSM 11544</name>
    <dbReference type="NCBI Taxonomy" id="1121395"/>
    <lineage>
        <taxon>Bacteria</taxon>
        <taxon>Bacillati</taxon>
        <taxon>Bacillota</taxon>
        <taxon>Clostridia</taxon>
        <taxon>Eubacteriales</taxon>
        <taxon>Desulfitobacteriaceae</taxon>
        <taxon>Desulfitobacterium</taxon>
    </lineage>
</organism>
<evidence type="ECO:0000313" key="3">
    <source>
        <dbReference type="Proteomes" id="UP000184010"/>
    </source>
</evidence>
<dbReference type="Pfam" id="PF04122">
    <property type="entry name" value="CW_binding_2"/>
    <property type="match status" value="3"/>
</dbReference>